<reference evidence="1 2" key="1">
    <citation type="submission" date="2013-07" db="EMBL/GenBank/DDBJ databases">
        <title>Genome of Archaeoglobus fulgidus.</title>
        <authorList>
            <person name="Fiebig A."/>
            <person name="Birkeland N.-K."/>
        </authorList>
    </citation>
    <scope>NUCLEOTIDE SEQUENCE [LARGE SCALE GENOMIC DNA]</scope>
    <source>
        <strain evidence="1 2">DSM 8774</strain>
    </source>
</reference>
<dbReference type="Proteomes" id="UP000028501">
    <property type="component" value="Chromosome"/>
</dbReference>
<dbReference type="RefSeq" id="WP_010877632.1">
    <property type="nucleotide sequence ID" value="NZ_CP006577.1"/>
</dbReference>
<dbReference type="KEGG" id="afg:AFULGI_00001150"/>
<accession>A0A075WAE1</accession>
<evidence type="ECO:0000313" key="2">
    <source>
        <dbReference type="Proteomes" id="UP000028501"/>
    </source>
</evidence>
<dbReference type="GeneID" id="24793672"/>
<dbReference type="AlphaFoldDB" id="A0A075WAE1"/>
<evidence type="ECO:0000313" key="1">
    <source>
        <dbReference type="EMBL" id="AIG96956.1"/>
    </source>
</evidence>
<name>A0A075WAE1_ARCFL</name>
<dbReference type="HOGENOM" id="CLU_2115347_0_0_2"/>
<proteinExistence type="predicted"/>
<sequence>MKKIELYTYDDAVKDMEEGATEAEVTARKWESILYALREIEEVALQLTPLCEKYIDFDCEGCPLTNFDLPCSEAISTYSLFCGDLKKLRMVAENMLSMILAAGRYEERRNSFFV</sequence>
<protein>
    <submittedName>
        <fullName evidence="1">Uncharacterized protein</fullName>
    </submittedName>
</protein>
<dbReference type="EMBL" id="CP006577">
    <property type="protein sequence ID" value="AIG96956.1"/>
    <property type="molecule type" value="Genomic_DNA"/>
</dbReference>
<gene>
    <name evidence="1" type="ORF">AFULGI_00001150</name>
</gene>
<organism evidence="1 2">
    <name type="scientific">Archaeoglobus fulgidus DSM 8774</name>
    <dbReference type="NCBI Taxonomy" id="1344584"/>
    <lineage>
        <taxon>Archaea</taxon>
        <taxon>Methanobacteriati</taxon>
        <taxon>Methanobacteriota</taxon>
        <taxon>Archaeoglobi</taxon>
        <taxon>Archaeoglobales</taxon>
        <taxon>Archaeoglobaceae</taxon>
        <taxon>Archaeoglobus</taxon>
    </lineage>
</organism>